<dbReference type="AlphaFoldDB" id="A0AAD7KXL5"/>
<dbReference type="InterPro" id="IPR011990">
    <property type="entry name" value="TPR-like_helical_dom_sf"/>
</dbReference>
<keyword evidence="1" id="KW-0677">Repeat</keyword>
<dbReference type="GO" id="GO:0003723">
    <property type="term" value="F:RNA binding"/>
    <property type="evidence" value="ECO:0007669"/>
    <property type="project" value="InterPro"/>
</dbReference>
<reference evidence="2" key="1">
    <citation type="journal article" date="2023" name="Science">
        <title>Elucidation of the pathway for biosynthesis of saponin adjuvants from the soapbark tree.</title>
        <authorList>
            <person name="Reed J."/>
            <person name="Orme A."/>
            <person name="El-Demerdash A."/>
            <person name="Owen C."/>
            <person name="Martin L.B.B."/>
            <person name="Misra R.C."/>
            <person name="Kikuchi S."/>
            <person name="Rejzek M."/>
            <person name="Martin A.C."/>
            <person name="Harkess A."/>
            <person name="Leebens-Mack J."/>
            <person name="Louveau T."/>
            <person name="Stephenson M.J."/>
            <person name="Osbourn A."/>
        </authorList>
    </citation>
    <scope>NUCLEOTIDE SEQUENCE</scope>
    <source>
        <strain evidence="2">S10</strain>
    </source>
</reference>
<keyword evidence="3" id="KW-1185">Reference proteome</keyword>
<dbReference type="PANTHER" id="PTHR47926">
    <property type="entry name" value="PENTATRICOPEPTIDE REPEAT-CONTAINING PROTEIN"/>
    <property type="match status" value="1"/>
</dbReference>
<dbReference type="Gene3D" id="1.25.40.10">
    <property type="entry name" value="Tetratricopeptide repeat domain"/>
    <property type="match status" value="1"/>
</dbReference>
<organism evidence="2 3">
    <name type="scientific">Quillaja saponaria</name>
    <name type="common">Soap bark tree</name>
    <dbReference type="NCBI Taxonomy" id="32244"/>
    <lineage>
        <taxon>Eukaryota</taxon>
        <taxon>Viridiplantae</taxon>
        <taxon>Streptophyta</taxon>
        <taxon>Embryophyta</taxon>
        <taxon>Tracheophyta</taxon>
        <taxon>Spermatophyta</taxon>
        <taxon>Magnoliopsida</taxon>
        <taxon>eudicotyledons</taxon>
        <taxon>Gunneridae</taxon>
        <taxon>Pentapetalae</taxon>
        <taxon>rosids</taxon>
        <taxon>fabids</taxon>
        <taxon>Fabales</taxon>
        <taxon>Quillajaceae</taxon>
        <taxon>Quillaja</taxon>
    </lineage>
</organism>
<dbReference type="Proteomes" id="UP001163823">
    <property type="component" value="Chromosome 13"/>
</dbReference>
<sequence length="171" mass="18800">MIHSGISPSSYTFTSVIKACADLSVLAWNSMISGYEQNGLAKEAIGEVRLGLWVHDYIVINGIRVNVVLGLVHEGRQASASMRKEYGLLPGVEHHVAMVDLLGRAGFLNEAYKSIRVLSHEELVPPVWTAMLGACKMHKNFDLGVEVAEHLLSVEPENPGHYVMFSIQMSL</sequence>
<dbReference type="KEGG" id="qsa:O6P43_031839"/>
<evidence type="ECO:0000313" key="2">
    <source>
        <dbReference type="EMBL" id="KAJ7946981.1"/>
    </source>
</evidence>
<dbReference type="EMBL" id="JARAOO010000013">
    <property type="protein sequence ID" value="KAJ7946981.1"/>
    <property type="molecule type" value="Genomic_DNA"/>
</dbReference>
<dbReference type="PANTHER" id="PTHR47926:SF355">
    <property type="entry name" value="DYW DOMAIN-CONTAINING PROTEIN"/>
    <property type="match status" value="1"/>
</dbReference>
<protein>
    <submittedName>
        <fullName evidence="2">Pentatricopeptide repeat-containing protein</fullName>
    </submittedName>
</protein>
<gene>
    <name evidence="2" type="ORF">O6P43_031839</name>
</gene>
<accession>A0AAD7KXL5</accession>
<dbReference type="GO" id="GO:0009451">
    <property type="term" value="P:RNA modification"/>
    <property type="evidence" value="ECO:0007669"/>
    <property type="project" value="InterPro"/>
</dbReference>
<comment type="caution">
    <text evidence="2">The sequence shown here is derived from an EMBL/GenBank/DDBJ whole genome shotgun (WGS) entry which is preliminary data.</text>
</comment>
<name>A0AAD7KXL5_QUISA</name>
<proteinExistence type="predicted"/>
<dbReference type="Pfam" id="PF01535">
    <property type="entry name" value="PPR"/>
    <property type="match status" value="1"/>
</dbReference>
<dbReference type="InterPro" id="IPR046960">
    <property type="entry name" value="PPR_At4g14850-like_plant"/>
</dbReference>
<evidence type="ECO:0000256" key="1">
    <source>
        <dbReference type="ARBA" id="ARBA00022737"/>
    </source>
</evidence>
<dbReference type="InterPro" id="IPR002885">
    <property type="entry name" value="PPR_rpt"/>
</dbReference>
<evidence type="ECO:0000313" key="3">
    <source>
        <dbReference type="Proteomes" id="UP001163823"/>
    </source>
</evidence>